<dbReference type="HOGENOM" id="CLU_017633_18_2_1"/>
<reference evidence="2 3" key="1">
    <citation type="journal article" date="2011" name="Science">
        <title>The Selaginella genome identifies genetic changes associated with the evolution of vascular plants.</title>
        <authorList>
            <person name="Banks J.A."/>
            <person name="Nishiyama T."/>
            <person name="Hasebe M."/>
            <person name="Bowman J.L."/>
            <person name="Gribskov M."/>
            <person name="dePamphilis C."/>
            <person name="Albert V.A."/>
            <person name="Aono N."/>
            <person name="Aoyama T."/>
            <person name="Ambrose B.A."/>
            <person name="Ashton N.W."/>
            <person name="Axtell M.J."/>
            <person name="Barker E."/>
            <person name="Barker M.S."/>
            <person name="Bennetzen J.L."/>
            <person name="Bonawitz N.D."/>
            <person name="Chapple C."/>
            <person name="Cheng C."/>
            <person name="Correa L.G."/>
            <person name="Dacre M."/>
            <person name="DeBarry J."/>
            <person name="Dreyer I."/>
            <person name="Elias M."/>
            <person name="Engstrom E.M."/>
            <person name="Estelle M."/>
            <person name="Feng L."/>
            <person name="Finet C."/>
            <person name="Floyd S.K."/>
            <person name="Frommer W.B."/>
            <person name="Fujita T."/>
            <person name="Gramzow L."/>
            <person name="Gutensohn M."/>
            <person name="Harholt J."/>
            <person name="Hattori M."/>
            <person name="Heyl A."/>
            <person name="Hirai T."/>
            <person name="Hiwatashi Y."/>
            <person name="Ishikawa M."/>
            <person name="Iwata M."/>
            <person name="Karol K.G."/>
            <person name="Koehler B."/>
            <person name="Kolukisaoglu U."/>
            <person name="Kubo M."/>
            <person name="Kurata T."/>
            <person name="Lalonde S."/>
            <person name="Li K."/>
            <person name="Li Y."/>
            <person name="Litt A."/>
            <person name="Lyons E."/>
            <person name="Manning G."/>
            <person name="Maruyama T."/>
            <person name="Michael T.P."/>
            <person name="Mikami K."/>
            <person name="Miyazaki S."/>
            <person name="Morinaga S."/>
            <person name="Murata T."/>
            <person name="Mueller-Roeber B."/>
            <person name="Nelson D.R."/>
            <person name="Obara M."/>
            <person name="Oguri Y."/>
            <person name="Olmstead R.G."/>
            <person name="Onodera N."/>
            <person name="Petersen B.L."/>
            <person name="Pils B."/>
            <person name="Prigge M."/>
            <person name="Rensing S.A."/>
            <person name="Riano-Pachon D.M."/>
            <person name="Roberts A.W."/>
            <person name="Sato Y."/>
            <person name="Scheller H.V."/>
            <person name="Schulz B."/>
            <person name="Schulz C."/>
            <person name="Shakirov E.V."/>
            <person name="Shibagaki N."/>
            <person name="Shinohara N."/>
            <person name="Shippen D.E."/>
            <person name="Soerensen I."/>
            <person name="Sotooka R."/>
            <person name="Sugimoto N."/>
            <person name="Sugita M."/>
            <person name="Sumikawa N."/>
            <person name="Tanurdzic M."/>
            <person name="Theissen G."/>
            <person name="Ulvskov P."/>
            <person name="Wakazuki S."/>
            <person name="Weng J.K."/>
            <person name="Willats W.W."/>
            <person name="Wipf D."/>
            <person name="Wolf P.G."/>
            <person name="Yang L."/>
            <person name="Zimmer A.D."/>
            <person name="Zhu Q."/>
            <person name="Mitros T."/>
            <person name="Hellsten U."/>
            <person name="Loque D."/>
            <person name="Otillar R."/>
            <person name="Salamov A."/>
            <person name="Schmutz J."/>
            <person name="Shapiro H."/>
            <person name="Lindquist E."/>
            <person name="Lucas S."/>
            <person name="Rokhsar D."/>
            <person name="Grigoriev I.V."/>
        </authorList>
    </citation>
    <scope>NUCLEOTIDE SEQUENCE [LARGE SCALE GENOMIC DNA]</scope>
</reference>
<dbReference type="PANTHER" id="PTHR44137">
    <property type="entry name" value="BNAC03G44070D PROTEIN"/>
    <property type="match status" value="1"/>
</dbReference>
<dbReference type="SMART" id="SM00271">
    <property type="entry name" value="DnaJ"/>
    <property type="match status" value="1"/>
</dbReference>
<dbReference type="Gene3D" id="1.10.287.110">
    <property type="entry name" value="DnaJ domain"/>
    <property type="match status" value="1"/>
</dbReference>
<sequence>LSQVGIGDHDWYAILRVDPRADDATIRTQYKKMALVLHPDKNRMNGAEEAFKLVNEAWMLLSDKNKKMIYDSIR</sequence>
<evidence type="ECO:0000259" key="1">
    <source>
        <dbReference type="PROSITE" id="PS50076"/>
    </source>
</evidence>
<protein>
    <recommendedName>
        <fullName evidence="1">J domain-containing protein</fullName>
    </recommendedName>
</protein>
<dbReference type="InParanoid" id="D8SUB3"/>
<evidence type="ECO:0000313" key="2">
    <source>
        <dbReference type="EMBL" id="EFJ12044.1"/>
    </source>
</evidence>
<dbReference type="InterPro" id="IPR001623">
    <property type="entry name" value="DnaJ_domain"/>
</dbReference>
<dbReference type="Pfam" id="PF00226">
    <property type="entry name" value="DnaJ"/>
    <property type="match status" value="1"/>
</dbReference>
<dbReference type="PANTHER" id="PTHR44137:SF32">
    <property type="entry name" value="DNAJ HEAT SHOCK AMINO-TERMINAL DOMAIN PROTEIN"/>
    <property type="match status" value="1"/>
</dbReference>
<gene>
    <name evidence="2" type="ORF">SELMODRAFT_72968</name>
</gene>
<evidence type="ECO:0000313" key="3">
    <source>
        <dbReference type="Proteomes" id="UP000001514"/>
    </source>
</evidence>
<dbReference type="PROSITE" id="PS50076">
    <property type="entry name" value="DNAJ_2"/>
    <property type="match status" value="1"/>
</dbReference>
<dbReference type="PRINTS" id="PR00625">
    <property type="entry name" value="JDOMAIN"/>
</dbReference>
<accession>D8SUB3</accession>
<dbReference type="CDD" id="cd06257">
    <property type="entry name" value="DnaJ"/>
    <property type="match status" value="1"/>
</dbReference>
<proteinExistence type="predicted"/>
<feature type="non-terminal residue" evidence="2">
    <location>
        <position position="74"/>
    </location>
</feature>
<organism evidence="3">
    <name type="scientific">Selaginella moellendorffii</name>
    <name type="common">Spikemoss</name>
    <dbReference type="NCBI Taxonomy" id="88036"/>
    <lineage>
        <taxon>Eukaryota</taxon>
        <taxon>Viridiplantae</taxon>
        <taxon>Streptophyta</taxon>
        <taxon>Embryophyta</taxon>
        <taxon>Tracheophyta</taxon>
        <taxon>Lycopodiopsida</taxon>
        <taxon>Selaginellales</taxon>
        <taxon>Selaginellaceae</taxon>
        <taxon>Selaginella</taxon>
    </lineage>
</organism>
<dbReference type="KEGG" id="smo:SELMODRAFT_72968"/>
<dbReference type="InterPro" id="IPR036869">
    <property type="entry name" value="J_dom_sf"/>
</dbReference>
<keyword evidence="3" id="KW-1185">Reference proteome</keyword>
<name>D8SUB3_SELML</name>
<dbReference type="SUPFAM" id="SSF46565">
    <property type="entry name" value="Chaperone J-domain"/>
    <property type="match status" value="1"/>
</dbReference>
<feature type="non-terminal residue" evidence="2">
    <location>
        <position position="1"/>
    </location>
</feature>
<feature type="domain" description="J" evidence="1">
    <location>
        <begin position="10"/>
        <end position="74"/>
    </location>
</feature>
<dbReference type="Proteomes" id="UP000001514">
    <property type="component" value="Unassembled WGS sequence"/>
</dbReference>
<dbReference type="AlphaFoldDB" id="D8SUB3"/>
<dbReference type="EMBL" id="GL377642">
    <property type="protein sequence ID" value="EFJ12044.1"/>
    <property type="molecule type" value="Genomic_DNA"/>
</dbReference>
<dbReference type="OMA" id="NEAWMLL"/>